<feature type="region of interest" description="Disordered" evidence="1">
    <location>
        <begin position="412"/>
        <end position="464"/>
    </location>
</feature>
<organism evidence="2 3">
    <name type="scientific">Kitasatospora aureofaciens</name>
    <name type="common">Streptomyces aureofaciens</name>
    <dbReference type="NCBI Taxonomy" id="1894"/>
    <lineage>
        <taxon>Bacteria</taxon>
        <taxon>Bacillati</taxon>
        <taxon>Actinomycetota</taxon>
        <taxon>Actinomycetes</taxon>
        <taxon>Kitasatosporales</taxon>
        <taxon>Streptomycetaceae</taxon>
        <taxon>Kitasatospora</taxon>
    </lineage>
</organism>
<proteinExistence type="predicted"/>
<dbReference type="Proteomes" id="UP000610124">
    <property type="component" value="Unassembled WGS sequence"/>
</dbReference>
<evidence type="ECO:0000313" key="2">
    <source>
        <dbReference type="EMBL" id="GGV05595.1"/>
    </source>
</evidence>
<protein>
    <submittedName>
        <fullName evidence="2">Uncharacterized protein</fullName>
    </submittedName>
</protein>
<dbReference type="GeneID" id="97489938"/>
<evidence type="ECO:0000313" key="3">
    <source>
        <dbReference type="Proteomes" id="UP000610124"/>
    </source>
</evidence>
<dbReference type="EMBL" id="BMUB01000036">
    <property type="protein sequence ID" value="GGV05595.1"/>
    <property type="molecule type" value="Genomic_DNA"/>
</dbReference>
<accession>A0A8H9LVX8</accession>
<feature type="compositionally biased region" description="Low complexity" evidence="1">
    <location>
        <begin position="433"/>
        <end position="449"/>
    </location>
</feature>
<sequence>MGALYGQWQQILAAEYFGPDSAEQSIAFYVDDEVGQELAQRPDVTGSLPEAVREELDWARPEHLMWRLMERCRRWESRGRLGAPPSLPVLACSVLAATKMASSDGMRRSNYYGRWAQLFGERPGSPRAERLEGAFEEVVSMWQELDRWLEDAAGLYGASTISTDGFYRKIGYPLSQALIRASDREALTRFFSASGVLAGNPVGVPGRELLRRLRLWVAGRDRNLSPRLLEEVELATGLADNSVPLLAEILFRLASQWDGTLHEPGRERRRKAAPLRLVLAGRGERLEWTADVAPGLNTVQVGFPEGRSFLLKAVYGGVYSGLESVFPSDVQLRQGVHLTGDELVLDWSGREVILLRMHERLGEWVSTEYFEPGAQHLILAAPAATAEVRAMALGLQSRPAREVLPQFRAGSCSRASGRSTAPHSAEPWRAAGSTSTSWSRRSESRPSSSADCGSFASTGPEDGWSDTTCGAVSRTYCCPRAPPRTVASPLY</sequence>
<reference evidence="2 3" key="1">
    <citation type="journal article" date="2014" name="Int. J. Syst. Evol. Microbiol.">
        <title>Complete genome sequence of Corynebacterium casei LMG S-19264T (=DSM 44701T), isolated from a smear-ripened cheese.</title>
        <authorList>
            <consortium name="US DOE Joint Genome Institute (JGI-PGF)"/>
            <person name="Walter F."/>
            <person name="Albersmeier A."/>
            <person name="Kalinowski J."/>
            <person name="Ruckert C."/>
        </authorList>
    </citation>
    <scope>NUCLEOTIDE SEQUENCE [LARGE SCALE GENOMIC DNA]</scope>
    <source>
        <strain evidence="2 3">JCM 4434</strain>
    </source>
</reference>
<comment type="caution">
    <text evidence="2">The sequence shown here is derived from an EMBL/GenBank/DDBJ whole genome shotgun (WGS) entry which is preliminary data.</text>
</comment>
<dbReference type="AlphaFoldDB" id="A0A8H9LVX8"/>
<gene>
    <name evidence="2" type="ORF">GCM10010502_70670</name>
</gene>
<name>A0A8H9LVX8_KITAU</name>
<dbReference type="RefSeq" id="WP_191898904.1">
    <property type="nucleotide sequence ID" value="NZ_BMUB01000036.1"/>
</dbReference>
<evidence type="ECO:0000256" key="1">
    <source>
        <dbReference type="SAM" id="MobiDB-lite"/>
    </source>
</evidence>